<dbReference type="PANTHER" id="PTHR43308:SF5">
    <property type="entry name" value="S-LAYER PROTEIN _ PEPTIDOGLYCAN ENDO-BETA-N-ACETYLGLUCOSAMINIDASE"/>
    <property type="match status" value="1"/>
</dbReference>
<keyword evidence="1" id="KW-0732">Signal</keyword>
<dbReference type="RefSeq" id="WP_190427846.1">
    <property type="nucleotide sequence ID" value="NZ_JAMPKK010000002.1"/>
</dbReference>
<proteinExistence type="predicted"/>
<dbReference type="EMBL" id="JAMPKK010000002">
    <property type="protein sequence ID" value="MEP0863168.1"/>
    <property type="molecule type" value="Genomic_DNA"/>
</dbReference>
<dbReference type="Pfam" id="PF00395">
    <property type="entry name" value="SLH"/>
    <property type="match status" value="2"/>
</dbReference>
<dbReference type="InterPro" id="IPR051465">
    <property type="entry name" value="Cell_Envelope_Struct_Comp"/>
</dbReference>
<dbReference type="Pfam" id="PF12565">
    <property type="entry name" value="DUF3747"/>
    <property type="match status" value="1"/>
</dbReference>
<evidence type="ECO:0000259" key="2">
    <source>
        <dbReference type="PROSITE" id="PS51272"/>
    </source>
</evidence>
<feature type="domain" description="SLH" evidence="2">
    <location>
        <begin position="270"/>
        <end position="333"/>
    </location>
</feature>
<dbReference type="InterPro" id="IPR022222">
    <property type="entry name" value="DUF3747"/>
</dbReference>
<feature type="domain" description="SLH" evidence="2">
    <location>
        <begin position="340"/>
        <end position="402"/>
    </location>
</feature>
<feature type="domain" description="SLH" evidence="2">
    <location>
        <begin position="201"/>
        <end position="265"/>
    </location>
</feature>
<dbReference type="PROSITE" id="PS51272">
    <property type="entry name" value="SLH"/>
    <property type="match status" value="3"/>
</dbReference>
<name>A0ABV0JIA9_9CYAN</name>
<sequence>MTLTSSSSKRLLRRSIAAIATVVSTLNFVNPSHAATFDQKEVEQSKFIAVAAPYGTNSHQLLILEQISDKQQCWSENGSSPVIVDPLLVNFDFSGICGRSTDSNGYSIRMAGTDLGLKYSFNIVKSGNDFVLVGKNFSDRNAPVIEIGRANGINNGFVKINLDPAWRFAKRSFNGKTLGHVYLTSDQAPPPGFGDVATPPGGTSSFRDIATDVYAREIEQAVSLGFVAGFKEDNTFRPQVSLTREQLVSMVLESLTKLPSANLTIPTQASSRPYPDVDATRWSAAKIQWARDNKIVSGYQDGSFKPTQPVTRAELLAVLRRAAEFGKNMRGLPTELAVKNSAKTFSDTEKHWAASLVNQMSSYCNVASPVNETGSKFEPNSATRRNYAAAATLRMLNCVKSE</sequence>
<gene>
    <name evidence="3" type="ORF">NDI37_01640</name>
</gene>
<feature type="signal peptide" evidence="1">
    <location>
        <begin position="1"/>
        <end position="34"/>
    </location>
</feature>
<protein>
    <submittedName>
        <fullName evidence="3">DUF3747 domain-containing protein</fullName>
    </submittedName>
</protein>
<feature type="chain" id="PRO_5047497073" evidence="1">
    <location>
        <begin position="35"/>
        <end position="402"/>
    </location>
</feature>
<comment type="caution">
    <text evidence="3">The sequence shown here is derived from an EMBL/GenBank/DDBJ whole genome shotgun (WGS) entry which is preliminary data.</text>
</comment>
<reference evidence="3 4" key="1">
    <citation type="submission" date="2022-04" db="EMBL/GenBank/DDBJ databases">
        <title>Positive selection, recombination, and allopatry shape intraspecific diversity of widespread and dominant cyanobacteria.</title>
        <authorList>
            <person name="Wei J."/>
            <person name="Shu W."/>
            <person name="Hu C."/>
        </authorList>
    </citation>
    <scope>NUCLEOTIDE SEQUENCE [LARGE SCALE GENOMIC DNA]</scope>
    <source>
        <strain evidence="3 4">GB2-A5</strain>
    </source>
</reference>
<evidence type="ECO:0000313" key="3">
    <source>
        <dbReference type="EMBL" id="MEP0863168.1"/>
    </source>
</evidence>
<dbReference type="Proteomes" id="UP001442494">
    <property type="component" value="Unassembled WGS sequence"/>
</dbReference>
<dbReference type="PANTHER" id="PTHR43308">
    <property type="entry name" value="OUTER MEMBRANE PROTEIN ALPHA-RELATED"/>
    <property type="match status" value="1"/>
</dbReference>
<keyword evidence="4" id="KW-1185">Reference proteome</keyword>
<evidence type="ECO:0000313" key="4">
    <source>
        <dbReference type="Proteomes" id="UP001442494"/>
    </source>
</evidence>
<accession>A0ABV0JIA9</accession>
<dbReference type="InterPro" id="IPR001119">
    <property type="entry name" value="SLH_dom"/>
</dbReference>
<evidence type="ECO:0000256" key="1">
    <source>
        <dbReference type="SAM" id="SignalP"/>
    </source>
</evidence>
<organism evidence="3 4">
    <name type="scientific">Funiculus sociatus GB2-A5</name>
    <dbReference type="NCBI Taxonomy" id="2933946"/>
    <lineage>
        <taxon>Bacteria</taxon>
        <taxon>Bacillati</taxon>
        <taxon>Cyanobacteriota</taxon>
        <taxon>Cyanophyceae</taxon>
        <taxon>Coleofasciculales</taxon>
        <taxon>Coleofasciculaceae</taxon>
        <taxon>Funiculus</taxon>
    </lineage>
</organism>